<organism evidence="2 3">
    <name type="scientific">Clostridium frigidicarnis</name>
    <dbReference type="NCBI Taxonomy" id="84698"/>
    <lineage>
        <taxon>Bacteria</taxon>
        <taxon>Bacillati</taxon>
        <taxon>Bacillota</taxon>
        <taxon>Clostridia</taxon>
        <taxon>Eubacteriales</taxon>
        <taxon>Clostridiaceae</taxon>
        <taxon>Clostridium</taxon>
    </lineage>
</organism>
<dbReference type="PANTHER" id="PTHR40072:SF1">
    <property type="entry name" value="MOLYBDOPTERIN-GUANINE DINUCLEOTIDE BIOSYNTHESIS ADAPTER PROTEIN"/>
    <property type="match status" value="1"/>
</dbReference>
<dbReference type="OrthoDB" id="9786803at2"/>
<dbReference type="EMBL" id="FOKI01000005">
    <property type="protein sequence ID" value="SFA86801.1"/>
    <property type="molecule type" value="Genomic_DNA"/>
</dbReference>
<gene>
    <name evidence="2" type="ORF">SAMN04488528_100512</name>
</gene>
<reference evidence="2 3" key="1">
    <citation type="submission" date="2016-10" db="EMBL/GenBank/DDBJ databases">
        <authorList>
            <person name="de Groot N.N."/>
        </authorList>
    </citation>
    <scope>NUCLEOTIDE SEQUENCE [LARGE SCALE GENOMIC DNA]</scope>
    <source>
        <strain evidence="2 3">DSM 12271</strain>
    </source>
</reference>
<dbReference type="AlphaFoldDB" id="A0A1I0WDU2"/>
<dbReference type="InterPro" id="IPR027417">
    <property type="entry name" value="P-loop_NTPase"/>
</dbReference>
<keyword evidence="3" id="KW-1185">Reference proteome</keyword>
<dbReference type="SUPFAM" id="SSF52540">
    <property type="entry name" value="P-loop containing nucleoside triphosphate hydrolases"/>
    <property type="match status" value="1"/>
</dbReference>
<dbReference type="STRING" id="84698.SAMN04488528_100512"/>
<dbReference type="CDD" id="cd03116">
    <property type="entry name" value="MobB"/>
    <property type="match status" value="1"/>
</dbReference>
<dbReference type="InterPro" id="IPR004435">
    <property type="entry name" value="MobB_dom"/>
</dbReference>
<dbReference type="Proteomes" id="UP000198619">
    <property type="component" value="Unassembled WGS sequence"/>
</dbReference>
<dbReference type="PANTHER" id="PTHR40072">
    <property type="entry name" value="MOLYBDOPTERIN-GUANINE DINUCLEOTIDE BIOSYNTHESIS ADAPTER PROTEIN-RELATED"/>
    <property type="match status" value="1"/>
</dbReference>
<feature type="domain" description="Molybdopterin-guanine dinucleotide biosynthesis protein B (MobB)" evidence="1">
    <location>
        <begin position="14"/>
        <end position="148"/>
    </location>
</feature>
<dbReference type="InterPro" id="IPR052539">
    <property type="entry name" value="MGD_biosynthesis_adapter"/>
</dbReference>
<evidence type="ECO:0000259" key="1">
    <source>
        <dbReference type="Pfam" id="PF03205"/>
    </source>
</evidence>
<sequence>MEDLSLNKSNHPKVISIVATKSGTGKTTLIEGVIKILKGKGYEVGVLKHDAHKFDIDKKGKDSYRFTEAGADNVIVASSEKLAMIQILKEERTIEDILPLFQGVDIVIVEGFKNNNYPKIEVHRKEVDTNLLYNDKNFNNASFVAIATNEDLNVDIPVLNINNIDEVGNFIENILKY</sequence>
<proteinExistence type="predicted"/>
<dbReference type="GO" id="GO:0006777">
    <property type="term" value="P:Mo-molybdopterin cofactor biosynthetic process"/>
    <property type="evidence" value="ECO:0007669"/>
    <property type="project" value="InterPro"/>
</dbReference>
<evidence type="ECO:0000313" key="3">
    <source>
        <dbReference type="Proteomes" id="UP000198619"/>
    </source>
</evidence>
<evidence type="ECO:0000313" key="2">
    <source>
        <dbReference type="EMBL" id="SFA86801.1"/>
    </source>
</evidence>
<name>A0A1I0WDU2_9CLOT</name>
<protein>
    <submittedName>
        <fullName evidence="2">Molybdopterin guanine dinucleotide biosynthesis accessory protein MobB</fullName>
    </submittedName>
</protein>
<accession>A0A1I0WDU2</accession>
<dbReference type="Pfam" id="PF03205">
    <property type="entry name" value="MobB"/>
    <property type="match status" value="1"/>
</dbReference>
<dbReference type="Gene3D" id="3.40.50.300">
    <property type="entry name" value="P-loop containing nucleotide triphosphate hydrolases"/>
    <property type="match status" value="1"/>
</dbReference>
<dbReference type="NCBIfam" id="TIGR00176">
    <property type="entry name" value="mobB"/>
    <property type="match status" value="1"/>
</dbReference>
<dbReference type="RefSeq" id="WP_090039056.1">
    <property type="nucleotide sequence ID" value="NZ_FOKI01000005.1"/>
</dbReference>
<dbReference type="GO" id="GO:0005525">
    <property type="term" value="F:GTP binding"/>
    <property type="evidence" value="ECO:0007669"/>
    <property type="project" value="InterPro"/>
</dbReference>